<protein>
    <recommendedName>
        <fullName evidence="1">RNase H type-1 domain-containing protein</fullName>
    </recommendedName>
</protein>
<proteinExistence type="predicted"/>
<dbReference type="InterPro" id="IPR036397">
    <property type="entry name" value="RNaseH_sf"/>
</dbReference>
<dbReference type="EMBL" id="JAUESC010000003">
    <property type="protein sequence ID" value="KAK0602828.1"/>
    <property type="molecule type" value="Genomic_DNA"/>
</dbReference>
<feature type="domain" description="RNase H type-1" evidence="1">
    <location>
        <begin position="78"/>
        <end position="183"/>
    </location>
</feature>
<evidence type="ECO:0000313" key="3">
    <source>
        <dbReference type="Proteomes" id="UP001168877"/>
    </source>
</evidence>
<name>A0AA39T612_ACESA</name>
<gene>
    <name evidence="2" type="ORF">LWI29_037353</name>
</gene>
<reference evidence="2" key="2">
    <citation type="submission" date="2023-06" db="EMBL/GenBank/DDBJ databases">
        <authorList>
            <person name="Swenson N.G."/>
            <person name="Wegrzyn J.L."/>
            <person name="Mcevoy S.L."/>
        </authorList>
    </citation>
    <scope>NUCLEOTIDE SEQUENCE</scope>
    <source>
        <strain evidence="2">NS2018</strain>
        <tissue evidence="2">Leaf</tissue>
    </source>
</reference>
<dbReference type="AlphaFoldDB" id="A0AA39T612"/>
<organism evidence="2 3">
    <name type="scientific">Acer saccharum</name>
    <name type="common">Sugar maple</name>
    <dbReference type="NCBI Taxonomy" id="4024"/>
    <lineage>
        <taxon>Eukaryota</taxon>
        <taxon>Viridiplantae</taxon>
        <taxon>Streptophyta</taxon>
        <taxon>Embryophyta</taxon>
        <taxon>Tracheophyta</taxon>
        <taxon>Spermatophyta</taxon>
        <taxon>Magnoliopsida</taxon>
        <taxon>eudicotyledons</taxon>
        <taxon>Gunneridae</taxon>
        <taxon>Pentapetalae</taxon>
        <taxon>rosids</taxon>
        <taxon>malvids</taxon>
        <taxon>Sapindales</taxon>
        <taxon>Sapindaceae</taxon>
        <taxon>Hippocastanoideae</taxon>
        <taxon>Acereae</taxon>
        <taxon>Acer</taxon>
    </lineage>
</organism>
<evidence type="ECO:0000259" key="1">
    <source>
        <dbReference type="Pfam" id="PF13456"/>
    </source>
</evidence>
<sequence>MPKLLGCYVLLFGEYGFAGIPSFMSLGGGILKDVFDWSEQYLKDFLSACLDKKQNKVLPIYQVREVWSSPRNGVYKANCDAIVDKNRDLTGIGIVIQDSKGEVFASCVQTLEAKLSIKASKIIVIVRSIQFVLDCGLEPCVFETDEATIVKWIKDDSHISSEYGVLLEDISSLSMKLRMVNFSQLEPSFQFSNSAMEGVTKWDPVRLKTSYEIRQMYSNIKHIDQQVSAVSMVVALEADLEQARARIQELDKSLRRIAAPQKRNLSIS</sequence>
<dbReference type="CDD" id="cd06222">
    <property type="entry name" value="RNase_H_like"/>
    <property type="match status" value="1"/>
</dbReference>
<dbReference type="InterPro" id="IPR002156">
    <property type="entry name" value="RNaseH_domain"/>
</dbReference>
<dbReference type="GO" id="GO:0003676">
    <property type="term" value="F:nucleic acid binding"/>
    <property type="evidence" value="ECO:0007669"/>
    <property type="project" value="InterPro"/>
</dbReference>
<accession>A0AA39T612</accession>
<dbReference type="Pfam" id="PF13456">
    <property type="entry name" value="RVT_3"/>
    <property type="match status" value="1"/>
</dbReference>
<evidence type="ECO:0000313" key="2">
    <source>
        <dbReference type="EMBL" id="KAK0602828.1"/>
    </source>
</evidence>
<dbReference type="Gene3D" id="3.30.420.10">
    <property type="entry name" value="Ribonuclease H-like superfamily/Ribonuclease H"/>
    <property type="match status" value="1"/>
</dbReference>
<keyword evidence="3" id="KW-1185">Reference proteome</keyword>
<dbReference type="PANTHER" id="PTHR47074">
    <property type="entry name" value="BNAC02G40300D PROTEIN"/>
    <property type="match status" value="1"/>
</dbReference>
<reference evidence="2" key="1">
    <citation type="journal article" date="2022" name="Plant J.">
        <title>Strategies of tolerance reflected in two North American maple genomes.</title>
        <authorList>
            <person name="McEvoy S.L."/>
            <person name="Sezen U.U."/>
            <person name="Trouern-Trend A."/>
            <person name="McMahon S.M."/>
            <person name="Schaberg P.G."/>
            <person name="Yang J."/>
            <person name="Wegrzyn J.L."/>
            <person name="Swenson N.G."/>
        </authorList>
    </citation>
    <scope>NUCLEOTIDE SEQUENCE</scope>
    <source>
        <strain evidence="2">NS2018</strain>
    </source>
</reference>
<comment type="caution">
    <text evidence="2">The sequence shown here is derived from an EMBL/GenBank/DDBJ whole genome shotgun (WGS) entry which is preliminary data.</text>
</comment>
<dbReference type="InterPro" id="IPR044730">
    <property type="entry name" value="RNase_H-like_dom_plant"/>
</dbReference>
<dbReference type="GO" id="GO:0004523">
    <property type="term" value="F:RNA-DNA hybrid ribonuclease activity"/>
    <property type="evidence" value="ECO:0007669"/>
    <property type="project" value="InterPro"/>
</dbReference>
<dbReference type="InterPro" id="IPR052929">
    <property type="entry name" value="RNase_H-like_EbsB-rel"/>
</dbReference>
<dbReference type="Proteomes" id="UP001168877">
    <property type="component" value="Unassembled WGS sequence"/>
</dbReference>
<dbReference type="PANTHER" id="PTHR47074:SF48">
    <property type="entry name" value="POLYNUCLEOTIDYL TRANSFERASE, RIBONUCLEASE H-LIKE SUPERFAMILY PROTEIN"/>
    <property type="match status" value="1"/>
</dbReference>